<dbReference type="STRING" id="927083.DB32_007108"/>
<evidence type="ECO:0000313" key="4">
    <source>
        <dbReference type="Proteomes" id="UP000034883"/>
    </source>
</evidence>
<feature type="domain" description="FRG" evidence="2">
    <location>
        <begin position="33"/>
        <end position="147"/>
    </location>
</feature>
<dbReference type="SMART" id="SM00901">
    <property type="entry name" value="FRG"/>
    <property type="match status" value="1"/>
</dbReference>
<gene>
    <name evidence="3" type="ORF">DB32_007108</name>
</gene>
<organism evidence="3 4">
    <name type="scientific">Sandaracinus amylolyticus</name>
    <dbReference type="NCBI Taxonomy" id="927083"/>
    <lineage>
        <taxon>Bacteria</taxon>
        <taxon>Pseudomonadati</taxon>
        <taxon>Myxococcota</taxon>
        <taxon>Polyangia</taxon>
        <taxon>Polyangiales</taxon>
        <taxon>Sandaracinaceae</taxon>
        <taxon>Sandaracinus</taxon>
    </lineage>
</organism>
<dbReference type="InterPro" id="IPR014966">
    <property type="entry name" value="FRG-dom"/>
</dbReference>
<protein>
    <recommendedName>
        <fullName evidence="2">FRG domain-containing protein</fullName>
    </recommendedName>
</protein>
<dbReference type="EMBL" id="CP011125">
    <property type="protein sequence ID" value="AKF09959.1"/>
    <property type="molecule type" value="Genomic_DNA"/>
</dbReference>
<reference evidence="3 4" key="1">
    <citation type="submission" date="2015-03" db="EMBL/GenBank/DDBJ databases">
        <title>Genome assembly of Sandaracinus amylolyticus DSM 53668.</title>
        <authorList>
            <person name="Sharma G."/>
            <person name="Subramanian S."/>
        </authorList>
    </citation>
    <scope>NUCLEOTIDE SEQUENCE [LARGE SCALE GENOMIC DNA]</scope>
    <source>
        <strain evidence="3 4">DSM 53668</strain>
    </source>
</reference>
<dbReference type="KEGG" id="samy:DB32_007108"/>
<dbReference type="AlphaFoldDB" id="A0A0F6SH76"/>
<evidence type="ECO:0000313" key="3">
    <source>
        <dbReference type="EMBL" id="AKF09959.1"/>
    </source>
</evidence>
<dbReference type="RefSeq" id="WP_053236962.1">
    <property type="nucleotide sequence ID" value="NZ_CP011125.1"/>
</dbReference>
<dbReference type="Pfam" id="PF08867">
    <property type="entry name" value="FRG"/>
    <property type="match status" value="1"/>
</dbReference>
<evidence type="ECO:0000256" key="1">
    <source>
        <dbReference type="SAM" id="MobiDB-lite"/>
    </source>
</evidence>
<evidence type="ECO:0000259" key="2">
    <source>
        <dbReference type="SMART" id="SM00901"/>
    </source>
</evidence>
<dbReference type="Proteomes" id="UP000034883">
    <property type="component" value="Chromosome"/>
</dbReference>
<name>A0A0F6SH76_9BACT</name>
<proteinExistence type="predicted"/>
<feature type="compositionally biased region" description="Basic residues" evidence="1">
    <location>
        <begin position="317"/>
        <end position="330"/>
    </location>
</feature>
<sequence length="330" mass="37864">MAPRLADLSDVASRAMELVDDEDAIWNWAERCGARGWMFRGQRDADWPVRSSLERCARRMQWERPRRSLEIGIYRRFQRHAHLFVSPLPSDDDVIEWLALIRHFGAPTRLVDWTYSFHVALFFAARSADPHDDEEDRPLGERCAAVWAIDAEWLDARALDHLRHQGAEDVAAAYRDDLYVRRYDTFGTVYNRRPAVPFVLRQNCWRLNERLVAQQGVFLCPGDVERDFEENLAALVRPEDVGKHIRKLVFPKRLALPVLQRAYRSGISLATMYPGLEGFVRSLGDLAAAPEVLSPSELDAPLGMHQPGSPHGSRPTSHPRKRVLRGRGRK</sequence>
<accession>A0A0F6SH76</accession>
<keyword evidence="4" id="KW-1185">Reference proteome</keyword>
<dbReference type="OrthoDB" id="9816036at2"/>
<feature type="region of interest" description="Disordered" evidence="1">
    <location>
        <begin position="297"/>
        <end position="330"/>
    </location>
</feature>